<dbReference type="InterPro" id="IPR033132">
    <property type="entry name" value="GH_1_N_CS"/>
</dbReference>
<sequence>MAIKGTLLLGLLVLVNSLAGTKLAAAAPSSGVSSLFNRSSFPAGFIFGASSAAYQYEGATKAGGKGPSIWDNFTHTYPEKILNRSNGDIADDFYHRYKEDVQLMKFIGLDAFRFSISWPRILPRGKLSEGVNKEGVTYYNNLINELLANGIQPFVTIFHWDLPQALQDEYGGFLSHRVVDDFLDFAEVCFKEFGDRVKHWMTMNEPWIFTTGGYDTGISAPGRCSAWVNNGCRAGNSGTEPYVVGHNLLLCHAATVKLYKEKYQASQKGKIGITLVSHWFVPYSNSKPDQQAAQRALEFMYGWFFHPLVYGDYPRIMHVLVGKRLPKFTAEQANLLKGSFDFIGINYYTANFAARVPFANRVNISATADSLANLTTQRNGIPIGDPTGVSTFFVYPQGLKELLLYTKEKYNNPPIYITENGIGDANNSTAKDGVKDLQRMDFYKRHLLAVKQAIKEGANVKGYFPWSFLDTFEWGSGYTLRFGLNYVDFNDGLKRYPKYSALWFKKFLHKP</sequence>
<dbReference type="SUPFAM" id="SSF51445">
    <property type="entry name" value="(Trans)glycosidases"/>
    <property type="match status" value="1"/>
</dbReference>
<dbReference type="InterPro" id="IPR001360">
    <property type="entry name" value="Glyco_hydro_1"/>
</dbReference>
<dbReference type="Pfam" id="PF00232">
    <property type="entry name" value="Glyco_hydro_1"/>
    <property type="match status" value="1"/>
</dbReference>
<gene>
    <name evidence="8" type="ORF">F0562_014530</name>
</gene>
<evidence type="ECO:0000256" key="5">
    <source>
        <dbReference type="RuleBase" id="RU003690"/>
    </source>
</evidence>
<evidence type="ECO:0000313" key="8">
    <source>
        <dbReference type="EMBL" id="KAA8520274.1"/>
    </source>
</evidence>
<dbReference type="PANTHER" id="PTHR10353">
    <property type="entry name" value="GLYCOSYL HYDROLASE"/>
    <property type="match status" value="1"/>
</dbReference>
<evidence type="ECO:0000256" key="3">
    <source>
        <dbReference type="ARBA" id="ARBA00023295"/>
    </source>
</evidence>
<dbReference type="InterPro" id="IPR018120">
    <property type="entry name" value="Glyco_hydro_1_AS"/>
</dbReference>
<dbReference type="GO" id="GO:0008422">
    <property type="term" value="F:beta-glucosidase activity"/>
    <property type="evidence" value="ECO:0007669"/>
    <property type="project" value="TreeGrafter"/>
</dbReference>
<feature type="signal peptide" evidence="7">
    <location>
        <begin position="1"/>
        <end position="26"/>
    </location>
</feature>
<keyword evidence="2 6" id="KW-0378">Hydrolase</keyword>
<dbReference type="PROSITE" id="PS00572">
    <property type="entry name" value="GLYCOSYL_HYDROL_F1_1"/>
    <property type="match status" value="1"/>
</dbReference>
<dbReference type="Gene3D" id="3.20.20.80">
    <property type="entry name" value="Glycosidases"/>
    <property type="match status" value="1"/>
</dbReference>
<name>A0A5J4ZQV7_9ASTE</name>
<organism evidence="8 9">
    <name type="scientific">Nyssa sinensis</name>
    <dbReference type="NCBI Taxonomy" id="561372"/>
    <lineage>
        <taxon>Eukaryota</taxon>
        <taxon>Viridiplantae</taxon>
        <taxon>Streptophyta</taxon>
        <taxon>Embryophyta</taxon>
        <taxon>Tracheophyta</taxon>
        <taxon>Spermatophyta</taxon>
        <taxon>Magnoliopsida</taxon>
        <taxon>eudicotyledons</taxon>
        <taxon>Gunneridae</taxon>
        <taxon>Pentapetalae</taxon>
        <taxon>asterids</taxon>
        <taxon>Cornales</taxon>
        <taxon>Nyssaceae</taxon>
        <taxon>Nyssa</taxon>
    </lineage>
</organism>
<dbReference type="FunFam" id="3.20.20.80:FF:000020">
    <property type="entry name" value="Beta-glucosidase 12"/>
    <property type="match status" value="1"/>
</dbReference>
<comment type="similarity">
    <text evidence="1 5">Belongs to the glycosyl hydrolase 1 family.</text>
</comment>
<evidence type="ECO:0000256" key="4">
    <source>
        <dbReference type="PROSITE-ProRule" id="PRU10055"/>
    </source>
</evidence>
<accession>A0A5J4ZQV7</accession>
<evidence type="ECO:0008006" key="10">
    <source>
        <dbReference type="Google" id="ProtNLM"/>
    </source>
</evidence>
<dbReference type="InterPro" id="IPR017853">
    <property type="entry name" value="GH"/>
</dbReference>
<feature type="active site" description="Nucleophile" evidence="4">
    <location>
        <position position="419"/>
    </location>
</feature>
<evidence type="ECO:0000256" key="7">
    <source>
        <dbReference type="SAM" id="SignalP"/>
    </source>
</evidence>
<evidence type="ECO:0000256" key="1">
    <source>
        <dbReference type="ARBA" id="ARBA00010838"/>
    </source>
</evidence>
<keyword evidence="3 6" id="KW-0326">Glycosidase</keyword>
<dbReference type="EMBL" id="CM018049">
    <property type="protein sequence ID" value="KAA8520274.1"/>
    <property type="molecule type" value="Genomic_DNA"/>
</dbReference>
<proteinExistence type="inferred from homology"/>
<keyword evidence="9" id="KW-1185">Reference proteome</keyword>
<dbReference type="OrthoDB" id="65569at2759"/>
<dbReference type="Proteomes" id="UP000325577">
    <property type="component" value="Linkage Group LG6"/>
</dbReference>
<dbReference type="PRINTS" id="PR00131">
    <property type="entry name" value="GLHYDRLASE1"/>
</dbReference>
<keyword evidence="7" id="KW-0732">Signal</keyword>
<evidence type="ECO:0000256" key="6">
    <source>
        <dbReference type="RuleBase" id="RU004468"/>
    </source>
</evidence>
<protein>
    <recommendedName>
        <fullName evidence="10">Beta-glucosidase</fullName>
    </recommendedName>
</protein>
<evidence type="ECO:0000256" key="2">
    <source>
        <dbReference type="ARBA" id="ARBA00022801"/>
    </source>
</evidence>
<dbReference type="PROSITE" id="PS00653">
    <property type="entry name" value="GLYCOSYL_HYDROL_F1_2"/>
    <property type="match status" value="1"/>
</dbReference>
<reference evidence="8 9" key="1">
    <citation type="submission" date="2019-09" db="EMBL/GenBank/DDBJ databases">
        <title>A chromosome-level genome assembly of the Chinese tupelo Nyssa sinensis.</title>
        <authorList>
            <person name="Yang X."/>
            <person name="Kang M."/>
            <person name="Yang Y."/>
            <person name="Xiong H."/>
            <person name="Wang M."/>
            <person name="Zhang Z."/>
            <person name="Wang Z."/>
            <person name="Wu H."/>
            <person name="Ma T."/>
            <person name="Liu J."/>
            <person name="Xi Z."/>
        </authorList>
    </citation>
    <scope>NUCLEOTIDE SEQUENCE [LARGE SCALE GENOMIC DNA]</scope>
    <source>
        <strain evidence="8">J267</strain>
        <tissue evidence="8">Leaf</tissue>
    </source>
</reference>
<feature type="chain" id="PRO_5023935295" description="Beta-glucosidase" evidence="7">
    <location>
        <begin position="27"/>
        <end position="511"/>
    </location>
</feature>
<dbReference type="AlphaFoldDB" id="A0A5J4ZQV7"/>
<evidence type="ECO:0000313" key="9">
    <source>
        <dbReference type="Proteomes" id="UP000325577"/>
    </source>
</evidence>
<dbReference type="GO" id="GO:0005975">
    <property type="term" value="P:carbohydrate metabolic process"/>
    <property type="evidence" value="ECO:0007669"/>
    <property type="project" value="InterPro"/>
</dbReference>
<dbReference type="PANTHER" id="PTHR10353:SF318">
    <property type="entry name" value="BETA-GLUCOSIDASE 31-RELATED"/>
    <property type="match status" value="1"/>
</dbReference>